<evidence type="ECO:0000313" key="6">
    <source>
        <dbReference type="Proteomes" id="UP000886748"/>
    </source>
</evidence>
<dbReference type="EMBL" id="DVOD01000072">
    <property type="protein sequence ID" value="HIU93460.1"/>
    <property type="molecule type" value="Genomic_DNA"/>
</dbReference>
<dbReference type="Pfam" id="PF03063">
    <property type="entry name" value="Prismane"/>
    <property type="match status" value="1"/>
</dbReference>
<evidence type="ECO:0000256" key="2">
    <source>
        <dbReference type="ARBA" id="ARBA00022723"/>
    </source>
</evidence>
<gene>
    <name evidence="5" type="ORF">IAD26_10065</name>
</gene>
<dbReference type="GO" id="GO:0050418">
    <property type="term" value="F:hydroxylamine reductase activity"/>
    <property type="evidence" value="ECO:0007669"/>
    <property type="project" value="TreeGrafter"/>
</dbReference>
<dbReference type="InterPro" id="IPR011254">
    <property type="entry name" value="Prismane-like_sf"/>
</dbReference>
<dbReference type="PANTHER" id="PTHR30109">
    <property type="entry name" value="HYDROXYLAMINE REDUCTASE"/>
    <property type="match status" value="1"/>
</dbReference>
<evidence type="ECO:0000256" key="3">
    <source>
        <dbReference type="ARBA" id="ARBA00023004"/>
    </source>
</evidence>
<reference evidence="5" key="2">
    <citation type="journal article" date="2021" name="PeerJ">
        <title>Extensive microbial diversity within the chicken gut microbiome revealed by metagenomics and culture.</title>
        <authorList>
            <person name="Gilroy R."/>
            <person name="Ravi A."/>
            <person name="Getino M."/>
            <person name="Pursley I."/>
            <person name="Horton D.L."/>
            <person name="Alikhan N.F."/>
            <person name="Baker D."/>
            <person name="Gharbi K."/>
            <person name="Hall N."/>
            <person name="Watson M."/>
            <person name="Adriaenssens E.M."/>
            <person name="Foster-Nyarko E."/>
            <person name="Jarju S."/>
            <person name="Secka A."/>
            <person name="Antonio M."/>
            <person name="Oren A."/>
            <person name="Chaudhuri R.R."/>
            <person name="La Ragione R."/>
            <person name="Hildebrand F."/>
            <person name="Pallen M.J."/>
        </authorList>
    </citation>
    <scope>NUCLEOTIDE SEQUENCE</scope>
    <source>
        <strain evidence="5">CHK154-7741</strain>
    </source>
</reference>
<organism evidence="5 6">
    <name type="scientific">Candidatus Limenecus avicola</name>
    <dbReference type="NCBI Taxonomy" id="2840847"/>
    <lineage>
        <taxon>Bacteria</taxon>
        <taxon>Bacillati</taxon>
        <taxon>Bacillota</taxon>
        <taxon>Clostridia</taxon>
        <taxon>Eubacteriales</taxon>
        <taxon>Clostridiaceae</taxon>
        <taxon>Clostridiaceae incertae sedis</taxon>
        <taxon>Candidatus Limenecus</taxon>
    </lineage>
</organism>
<accession>A0A9D1SS82</accession>
<dbReference type="SUPFAM" id="SSF56821">
    <property type="entry name" value="Prismane protein-like"/>
    <property type="match status" value="1"/>
</dbReference>
<reference evidence="5" key="1">
    <citation type="submission" date="2020-10" db="EMBL/GenBank/DDBJ databases">
        <authorList>
            <person name="Gilroy R."/>
        </authorList>
    </citation>
    <scope>NUCLEOTIDE SEQUENCE</scope>
    <source>
        <strain evidence="5">CHK154-7741</strain>
    </source>
</reference>
<keyword evidence="4" id="KW-0411">Iron-sulfur</keyword>
<keyword evidence="2" id="KW-0479">Metal-binding</keyword>
<proteinExistence type="predicted"/>
<sequence>MNMDYGENMSYNDCAVDGYCSIDPIMYSLMEVLLYELKQITYYYIKMQELGYENKALKSRIINYLSLILIGYEFNREEFQALLKEIHKEKESVKEAYTAFCDEKNMDCQILKSNIKFEKFDLSSIVNQGEQQAIRRNSSLSADVKNLYEIILNLIKSASIRLIELKCYTEDYLPEEDGILKLFNNLNFSAMTESKLIKKVNDFAQINYQIHKKLHVFKEEYYGAIGLHDVSIGVEKGKSILVSGQNLKDLENLLEAVKDTDINVYTHNGLIVAHAYPKFAKYKNLKGHFQMSMDSVQYDFTTFKGPVLVIRNFQYLLDKLYRGRLFTTNLIAGKGMTRIEKNNFKPLVDAAENSQGFDRDHSIAQVKVGYDEEIVMQKVDKIIEKIKNKDIKHLIVVGLLNHAAMHSQYFDVLEENLSDDHYVITTVIPSKKDNILYFDSFFNSSLIYKILSHIKKHVDLDKFPVSVFITTCNLHTMSHIFNLKYLGINSIYLPECTSNIITPNMLKFLEEKFDIKQVSDDPKKDLKNL</sequence>
<dbReference type="InterPro" id="IPR016100">
    <property type="entry name" value="Prismane_a-bundle"/>
</dbReference>
<dbReference type="Gene3D" id="3.40.50.2030">
    <property type="match status" value="2"/>
</dbReference>
<evidence type="ECO:0000313" key="5">
    <source>
        <dbReference type="EMBL" id="HIU93460.1"/>
    </source>
</evidence>
<evidence type="ECO:0000256" key="1">
    <source>
        <dbReference type="ARBA" id="ARBA00022485"/>
    </source>
</evidence>
<dbReference type="InterPro" id="IPR016099">
    <property type="entry name" value="Prismane-like_a/b-sand"/>
</dbReference>
<dbReference type="AlphaFoldDB" id="A0A9D1SS82"/>
<keyword evidence="3" id="KW-0408">Iron</keyword>
<dbReference type="GO" id="GO:0004601">
    <property type="term" value="F:peroxidase activity"/>
    <property type="evidence" value="ECO:0007669"/>
    <property type="project" value="TreeGrafter"/>
</dbReference>
<evidence type="ECO:0000256" key="4">
    <source>
        <dbReference type="ARBA" id="ARBA00023014"/>
    </source>
</evidence>
<name>A0A9D1SS82_9CLOT</name>
<dbReference type="InterPro" id="IPR004137">
    <property type="entry name" value="HCP/CODH"/>
</dbReference>
<dbReference type="Gene3D" id="1.20.1270.20">
    <property type="match status" value="1"/>
</dbReference>
<dbReference type="GO" id="GO:0046872">
    <property type="term" value="F:metal ion binding"/>
    <property type="evidence" value="ECO:0007669"/>
    <property type="project" value="UniProtKB-KW"/>
</dbReference>
<protein>
    <recommendedName>
        <fullName evidence="7">Hydroxylamine reductase</fullName>
    </recommendedName>
</protein>
<dbReference type="GO" id="GO:0051539">
    <property type="term" value="F:4 iron, 4 sulfur cluster binding"/>
    <property type="evidence" value="ECO:0007669"/>
    <property type="project" value="UniProtKB-KW"/>
</dbReference>
<dbReference type="GO" id="GO:0042542">
    <property type="term" value="P:response to hydrogen peroxide"/>
    <property type="evidence" value="ECO:0007669"/>
    <property type="project" value="TreeGrafter"/>
</dbReference>
<dbReference type="Proteomes" id="UP000886748">
    <property type="component" value="Unassembled WGS sequence"/>
</dbReference>
<dbReference type="PANTHER" id="PTHR30109:SF0">
    <property type="entry name" value="HYDROXYLAMINE REDUCTASE"/>
    <property type="match status" value="1"/>
</dbReference>
<keyword evidence="1" id="KW-0004">4Fe-4S</keyword>
<evidence type="ECO:0008006" key="7">
    <source>
        <dbReference type="Google" id="ProtNLM"/>
    </source>
</evidence>
<comment type="caution">
    <text evidence="5">The sequence shown here is derived from an EMBL/GenBank/DDBJ whole genome shotgun (WGS) entry which is preliminary data.</text>
</comment>